<proteinExistence type="predicted"/>
<dbReference type="AlphaFoldDB" id="Q38WC6"/>
<dbReference type="OrthoDB" id="2315746at2"/>
<organism evidence="1 2">
    <name type="scientific">Latilactobacillus sakei subsp. sakei (strain 23K)</name>
    <name type="common">Lactobacillus sakei subsp. sakei</name>
    <dbReference type="NCBI Taxonomy" id="314315"/>
    <lineage>
        <taxon>Bacteria</taxon>
        <taxon>Bacillati</taxon>
        <taxon>Bacillota</taxon>
        <taxon>Bacilli</taxon>
        <taxon>Lactobacillales</taxon>
        <taxon>Lactobacillaceae</taxon>
        <taxon>Latilactobacillus</taxon>
    </lineage>
</organism>
<dbReference type="eggNOG" id="ENOG5030AQG">
    <property type="taxonomic scope" value="Bacteria"/>
</dbReference>
<evidence type="ECO:0000313" key="2">
    <source>
        <dbReference type="Proteomes" id="UP000002707"/>
    </source>
</evidence>
<reference evidence="2" key="1">
    <citation type="journal article" date="2005" name="Nat. Biotechnol.">
        <title>The complete genome sequence of the meat-borne lactic acid bacterium Lactobacillus sakei 23K.</title>
        <authorList>
            <person name="Chaillou S."/>
            <person name="Champomier-Verges M.-C."/>
            <person name="Cornet M."/>
            <person name="Crutz-Le Coq A.-M."/>
            <person name="Dudez A.-M."/>
            <person name="Martin V."/>
            <person name="Beaufils S."/>
            <person name="Darbon-Rongere E."/>
            <person name="Bossy R."/>
            <person name="Loux V."/>
            <person name="Zagorec M."/>
        </authorList>
    </citation>
    <scope>NUCLEOTIDE SEQUENCE [LARGE SCALE GENOMIC DNA]</scope>
    <source>
        <strain evidence="2">23K</strain>
    </source>
</reference>
<gene>
    <name evidence="1" type="ordered locus">LCA_1202</name>
</gene>
<accession>Q38WC6</accession>
<dbReference type="RefSeq" id="WP_011374900.1">
    <property type="nucleotide sequence ID" value="NC_007576.1"/>
</dbReference>
<dbReference type="KEGG" id="lsa:LCA_1202"/>
<protein>
    <submittedName>
        <fullName evidence="1">Uncharacterized protein</fullName>
    </submittedName>
</protein>
<evidence type="ECO:0000313" key="1">
    <source>
        <dbReference type="EMBL" id="CAI55506.1"/>
    </source>
</evidence>
<name>Q38WC6_LATSS</name>
<keyword evidence="2" id="KW-1185">Reference proteome</keyword>
<dbReference type="HOGENOM" id="CLU_146644_0_0_9"/>
<sequence length="152" mass="17562">MRNQHIQLSAEDYVIQWNRFLEQFIVFETVFSEYTQTSKNITRGKKLVGENLQLLSRYSIKNLAALKRFVEQVHCIEPPSEFSEVHTQLRIVIDHYVQAAEDLIAAIGQHDGAQLLAKLETNRQIQKRQCYKINQLLNHIGTLKAEPISKSG</sequence>
<dbReference type="Proteomes" id="UP000002707">
    <property type="component" value="Chromosome"/>
</dbReference>
<dbReference type="EMBL" id="CR936503">
    <property type="protein sequence ID" value="CAI55506.1"/>
    <property type="molecule type" value="Genomic_DNA"/>
</dbReference>